<keyword evidence="1" id="KW-0812">Transmembrane</keyword>
<comment type="caution">
    <text evidence="2">The sequence shown here is derived from an EMBL/GenBank/DDBJ whole genome shotgun (WGS) entry which is preliminary data.</text>
</comment>
<evidence type="ECO:0000313" key="2">
    <source>
        <dbReference type="EMBL" id="MBU5676424.1"/>
    </source>
</evidence>
<feature type="transmembrane region" description="Helical" evidence="1">
    <location>
        <begin position="93"/>
        <end position="115"/>
    </location>
</feature>
<keyword evidence="1" id="KW-0472">Membrane</keyword>
<feature type="transmembrane region" description="Helical" evidence="1">
    <location>
        <begin position="122"/>
        <end position="140"/>
    </location>
</feature>
<proteinExistence type="predicted"/>
<sequence length="150" mass="16254">MIYALFAIGAGVSIVIARIINSNLADKIGVFQGTFFNYVIGLLFSSIFLLLSTETFSLAPQILKTIPFWAYLGGLVGVVVVAMSNIVTPKVSTFYLTLIIFIGQLLAGIIIDYYTLSLISKGKIIGGLLVVAGLTYNLIIDKKQLDENKL</sequence>
<organism evidence="2 3">
    <name type="scientific">Alkaliphilus flagellatus</name>
    <dbReference type="NCBI Taxonomy" id="2841507"/>
    <lineage>
        <taxon>Bacteria</taxon>
        <taxon>Bacillati</taxon>
        <taxon>Bacillota</taxon>
        <taxon>Clostridia</taxon>
        <taxon>Peptostreptococcales</taxon>
        <taxon>Natronincolaceae</taxon>
        <taxon>Alkaliphilus</taxon>
    </lineage>
</organism>
<keyword evidence="3" id="KW-1185">Reference proteome</keyword>
<gene>
    <name evidence="2" type="ORF">KQI88_08350</name>
</gene>
<accession>A0ABS6G214</accession>
<keyword evidence="1" id="KW-1133">Transmembrane helix</keyword>
<dbReference type="PANTHER" id="PTHR34821:SF2">
    <property type="entry name" value="INNER MEMBRANE PROTEIN YDCZ"/>
    <property type="match status" value="1"/>
</dbReference>
<dbReference type="Pfam" id="PF04657">
    <property type="entry name" value="DMT_YdcZ"/>
    <property type="match status" value="1"/>
</dbReference>
<dbReference type="RefSeq" id="WP_216416180.1">
    <property type="nucleotide sequence ID" value="NZ_JAHLQK010000003.1"/>
</dbReference>
<feature type="transmembrane region" description="Helical" evidence="1">
    <location>
        <begin position="68"/>
        <end position="87"/>
    </location>
</feature>
<protein>
    <submittedName>
        <fullName evidence="2">DMT family transporter</fullName>
    </submittedName>
</protein>
<dbReference type="PANTHER" id="PTHR34821">
    <property type="entry name" value="INNER MEMBRANE PROTEIN YDCZ"/>
    <property type="match status" value="1"/>
</dbReference>
<dbReference type="EMBL" id="JAHLQK010000003">
    <property type="protein sequence ID" value="MBU5676424.1"/>
    <property type="molecule type" value="Genomic_DNA"/>
</dbReference>
<feature type="transmembrane region" description="Helical" evidence="1">
    <location>
        <begin position="35"/>
        <end position="56"/>
    </location>
</feature>
<dbReference type="Proteomes" id="UP000779508">
    <property type="component" value="Unassembled WGS sequence"/>
</dbReference>
<dbReference type="InterPro" id="IPR006750">
    <property type="entry name" value="YdcZ"/>
</dbReference>
<evidence type="ECO:0000256" key="1">
    <source>
        <dbReference type="SAM" id="Phobius"/>
    </source>
</evidence>
<name>A0ABS6G214_9FIRM</name>
<evidence type="ECO:0000313" key="3">
    <source>
        <dbReference type="Proteomes" id="UP000779508"/>
    </source>
</evidence>
<reference evidence="2 3" key="1">
    <citation type="submission" date="2021-06" db="EMBL/GenBank/DDBJ databases">
        <authorList>
            <person name="Sun Q."/>
            <person name="Li D."/>
        </authorList>
    </citation>
    <scope>NUCLEOTIDE SEQUENCE [LARGE SCALE GENOMIC DNA]</scope>
    <source>
        <strain evidence="2 3">MSJ-5</strain>
    </source>
</reference>